<dbReference type="InterPro" id="IPR003813">
    <property type="entry name" value="MvhD/FlpD"/>
</dbReference>
<accession>B1L4Y4</accession>
<evidence type="ECO:0000313" key="6">
    <source>
        <dbReference type="EMBL" id="ACB07513.1"/>
    </source>
</evidence>
<dbReference type="AlphaFoldDB" id="B1L4Y4"/>
<dbReference type="SUPFAM" id="SSF54862">
    <property type="entry name" value="4Fe-4S ferredoxins"/>
    <property type="match status" value="1"/>
</dbReference>
<evidence type="ECO:0000256" key="3">
    <source>
        <dbReference type="ARBA" id="ARBA00023004"/>
    </source>
</evidence>
<dbReference type="HOGENOM" id="CLU_948669_0_0_2"/>
<evidence type="ECO:0000256" key="2">
    <source>
        <dbReference type="ARBA" id="ARBA00023002"/>
    </source>
</evidence>
<dbReference type="GO" id="GO:0051536">
    <property type="term" value="F:iron-sulfur cluster binding"/>
    <property type="evidence" value="ECO:0007669"/>
    <property type="project" value="UniProtKB-KW"/>
</dbReference>
<dbReference type="STRING" id="374847.Kcr_0765"/>
<gene>
    <name evidence="6" type="ordered locus">Kcr_0765</name>
</gene>
<feature type="domain" description="4Fe-4S ferredoxin-type" evidence="5">
    <location>
        <begin position="200"/>
        <end position="230"/>
    </location>
</feature>
<name>B1L4Y4_KORCO</name>
<feature type="domain" description="4Fe-4S ferredoxin-type" evidence="5">
    <location>
        <begin position="168"/>
        <end position="196"/>
    </location>
</feature>
<dbReference type="Proteomes" id="UP000001686">
    <property type="component" value="Chromosome"/>
</dbReference>
<protein>
    <submittedName>
        <fullName evidence="6">Heterodisulfide reductase, subunit A</fullName>
    </submittedName>
</protein>
<evidence type="ECO:0000256" key="1">
    <source>
        <dbReference type="ARBA" id="ARBA00022723"/>
    </source>
</evidence>
<dbReference type="GO" id="GO:0016491">
    <property type="term" value="F:oxidoreductase activity"/>
    <property type="evidence" value="ECO:0007669"/>
    <property type="project" value="UniProtKB-KW"/>
</dbReference>
<evidence type="ECO:0000256" key="4">
    <source>
        <dbReference type="ARBA" id="ARBA00023014"/>
    </source>
</evidence>
<dbReference type="RefSeq" id="WP_012309410.1">
    <property type="nucleotide sequence ID" value="NC_010482.1"/>
</dbReference>
<dbReference type="EMBL" id="CP000968">
    <property type="protein sequence ID" value="ACB07513.1"/>
    <property type="molecule type" value="Genomic_DNA"/>
</dbReference>
<dbReference type="GeneID" id="58787264"/>
<evidence type="ECO:0000313" key="7">
    <source>
        <dbReference type="Proteomes" id="UP000001686"/>
    </source>
</evidence>
<dbReference type="PROSITE" id="PS51379">
    <property type="entry name" value="4FE4S_FER_2"/>
    <property type="match status" value="2"/>
</dbReference>
<sequence length="293" mass="32044">MSYVIGFCCNECAYAAADLAGSTHRKHPANVLVIRIPCSGTFDPSWLVYALARGADAAFVAGCRKGECHYVDGNLKAEKRVAFVKQLLEAVGVEPERVEMFFMASSEPHKFVKAAEEMSKRVEKLGPLPRRGRIDRVRLGKKENLVEALKAIAKEFKDIKLPEIPGFKVPVYDESCIGCGACVEACERDALRMVDSDGFRRILLNAARCTACGDCVKACEESGESSLRLGGMRMSQLISDWSEGIRIPLVACEVCGKYFATEGELRKADSPQICPSCKEVLSAKAMSFGKVRA</sequence>
<keyword evidence="4" id="KW-0411">Iron-sulfur</keyword>
<dbReference type="Pfam" id="PF02662">
    <property type="entry name" value="FlpD"/>
    <property type="match status" value="1"/>
</dbReference>
<dbReference type="Pfam" id="PF12838">
    <property type="entry name" value="Fer4_7"/>
    <property type="match status" value="1"/>
</dbReference>
<dbReference type="OrthoDB" id="371828at2157"/>
<dbReference type="InterPro" id="IPR017900">
    <property type="entry name" value="4Fe4S_Fe_S_CS"/>
</dbReference>
<dbReference type="KEGG" id="kcr:Kcr_0765"/>
<dbReference type="PROSITE" id="PS00198">
    <property type="entry name" value="4FE4S_FER_1"/>
    <property type="match status" value="2"/>
</dbReference>
<evidence type="ECO:0000259" key="5">
    <source>
        <dbReference type="PROSITE" id="PS51379"/>
    </source>
</evidence>
<proteinExistence type="predicted"/>
<dbReference type="GO" id="GO:0046872">
    <property type="term" value="F:metal ion binding"/>
    <property type="evidence" value="ECO:0007669"/>
    <property type="project" value="UniProtKB-KW"/>
</dbReference>
<dbReference type="EnsemblBacteria" id="ACB07513">
    <property type="protein sequence ID" value="ACB07513"/>
    <property type="gene ID" value="Kcr_0765"/>
</dbReference>
<dbReference type="InParanoid" id="B1L4Y4"/>
<organism evidence="6 7">
    <name type="scientific">Korarchaeum cryptofilum (strain OPF8)</name>
    <dbReference type="NCBI Taxonomy" id="374847"/>
    <lineage>
        <taxon>Archaea</taxon>
        <taxon>Thermoproteota</taxon>
        <taxon>Candidatus Korarchaeia</taxon>
        <taxon>Candidatus Korarchaeales</taxon>
        <taxon>Candidatus Korarchaeaceae</taxon>
        <taxon>Candidatus Korarchaeum</taxon>
    </lineage>
</organism>
<keyword evidence="3" id="KW-0408">Iron</keyword>
<keyword evidence="2" id="KW-0560">Oxidoreductase</keyword>
<dbReference type="InterPro" id="IPR017896">
    <property type="entry name" value="4Fe4S_Fe-S-bd"/>
</dbReference>
<keyword evidence="7" id="KW-1185">Reference proteome</keyword>
<dbReference type="eggNOG" id="arCOG02475">
    <property type="taxonomic scope" value="Archaea"/>
</dbReference>
<keyword evidence="1" id="KW-0479">Metal-binding</keyword>
<reference evidence="6 7" key="1">
    <citation type="journal article" date="2008" name="Proc. Natl. Acad. Sci. U.S.A.">
        <title>A korarchaeal genome reveals new insights into the evolution of the Archaea.</title>
        <authorList>
            <person name="Elkins J.G."/>
            <person name="Podar M."/>
            <person name="Graham D.E."/>
            <person name="Makarova K.S."/>
            <person name="Wolf Y."/>
            <person name="Randau L."/>
            <person name="Hedlund B.P."/>
            <person name="Brochier-Armanet C."/>
            <person name="Kunin V."/>
            <person name="Anderson I."/>
            <person name="Lapidus A."/>
            <person name="Goltsman E."/>
            <person name="Barry K."/>
            <person name="Koonin E.V."/>
            <person name="Hugenholtz P."/>
            <person name="Kyrpides N."/>
            <person name="Wanner G."/>
            <person name="Richardson P."/>
            <person name="Keller M."/>
            <person name="Stetter K.O."/>
        </authorList>
    </citation>
    <scope>NUCLEOTIDE SEQUENCE [LARGE SCALE GENOMIC DNA]</scope>
    <source>
        <strain evidence="7">OPF8</strain>
    </source>
</reference>
<dbReference type="Gene3D" id="3.30.70.20">
    <property type="match status" value="1"/>
</dbReference>
<dbReference type="eggNOG" id="arCOG01543">
    <property type="taxonomic scope" value="Archaea"/>
</dbReference>